<evidence type="ECO:0000256" key="3">
    <source>
        <dbReference type="ARBA" id="ARBA00022806"/>
    </source>
</evidence>
<organism evidence="10 11">
    <name type="scientific">Taibaiella soli</name>
    <dbReference type="NCBI Taxonomy" id="1649169"/>
    <lineage>
        <taxon>Bacteria</taxon>
        <taxon>Pseudomonadati</taxon>
        <taxon>Bacteroidota</taxon>
        <taxon>Chitinophagia</taxon>
        <taxon>Chitinophagales</taxon>
        <taxon>Chitinophagaceae</taxon>
        <taxon>Taibaiella</taxon>
    </lineage>
</organism>
<dbReference type="RefSeq" id="WP_110998432.1">
    <property type="nucleotide sequence ID" value="NZ_QKTW01000013.1"/>
</dbReference>
<comment type="similarity">
    <text evidence="5">Belongs to the DEAD box helicase family.</text>
</comment>
<dbReference type="GO" id="GO:0016787">
    <property type="term" value="F:hydrolase activity"/>
    <property type="evidence" value="ECO:0007669"/>
    <property type="project" value="UniProtKB-KW"/>
</dbReference>
<dbReference type="EMBL" id="QKTW01000013">
    <property type="protein sequence ID" value="PZF73369.1"/>
    <property type="molecule type" value="Genomic_DNA"/>
</dbReference>
<dbReference type="PANTHER" id="PTHR47959:SF13">
    <property type="entry name" value="ATP-DEPENDENT RNA HELICASE RHLE"/>
    <property type="match status" value="1"/>
</dbReference>
<evidence type="ECO:0000259" key="8">
    <source>
        <dbReference type="PROSITE" id="PS51194"/>
    </source>
</evidence>
<evidence type="ECO:0000256" key="4">
    <source>
        <dbReference type="ARBA" id="ARBA00022840"/>
    </source>
</evidence>
<evidence type="ECO:0000313" key="11">
    <source>
        <dbReference type="Proteomes" id="UP000248745"/>
    </source>
</evidence>
<dbReference type="AlphaFoldDB" id="A0A2W2BB18"/>
<dbReference type="SMART" id="SM00490">
    <property type="entry name" value="HELICc"/>
    <property type="match status" value="1"/>
</dbReference>
<dbReference type="Gene3D" id="3.40.50.300">
    <property type="entry name" value="P-loop containing nucleotide triphosphate hydrolases"/>
    <property type="match status" value="2"/>
</dbReference>
<sequence>MKFEQYNIAPEIKRSLEELGFKRPTDIQFRAIPSILKGDDVLAIAQTGTGKTAAFAIPIIHQLLQRQRKGPKEVKCLVMVPTRELSMQISEVFEKLCKYTRLSVLGLFGGVDQDPQINKLDKGVDILVATPGRMFDLINQKYIDIRSCEILVLDEADLMLDLGFIKDIQDVIRFLPRKHQTLFFSATIDKEIKDLAYSLVRNPIRIQISPKDPVSKNINHSVAFIGMDDKRFFLERLVKELPEARILVFVRTKVRAERVHNAMKRVDIDSIMMHGGMEQDDRLNVLNDFKKGNAVKMLITTDVSARGIDIPNVDYVVNYDLPEEPENYVHRVGRTGRGVQKGHAVSFCAPEEKPLLDAIEKYMDKKVTVMKVDKADYFETVQLTEDIPNDNWRLLLEEEEKAKKNEKRKKK</sequence>
<dbReference type="Pfam" id="PF00270">
    <property type="entry name" value="DEAD"/>
    <property type="match status" value="1"/>
</dbReference>
<dbReference type="Pfam" id="PF00271">
    <property type="entry name" value="Helicase_C"/>
    <property type="match status" value="1"/>
</dbReference>
<feature type="domain" description="Helicase ATP-binding" evidence="7">
    <location>
        <begin position="32"/>
        <end position="206"/>
    </location>
</feature>
<dbReference type="InterPro" id="IPR011545">
    <property type="entry name" value="DEAD/DEAH_box_helicase_dom"/>
</dbReference>
<dbReference type="PANTHER" id="PTHR47959">
    <property type="entry name" value="ATP-DEPENDENT RNA HELICASE RHLE-RELATED"/>
    <property type="match status" value="1"/>
</dbReference>
<keyword evidence="3 10" id="KW-0347">Helicase</keyword>
<feature type="short sequence motif" description="Q motif" evidence="6">
    <location>
        <begin position="1"/>
        <end position="29"/>
    </location>
</feature>
<dbReference type="SMART" id="SM00487">
    <property type="entry name" value="DEXDc"/>
    <property type="match status" value="1"/>
</dbReference>
<evidence type="ECO:0000256" key="6">
    <source>
        <dbReference type="PROSITE-ProRule" id="PRU00552"/>
    </source>
</evidence>
<dbReference type="GO" id="GO:0003724">
    <property type="term" value="F:RNA helicase activity"/>
    <property type="evidence" value="ECO:0007669"/>
    <property type="project" value="InterPro"/>
</dbReference>
<dbReference type="Proteomes" id="UP000248745">
    <property type="component" value="Unassembled WGS sequence"/>
</dbReference>
<dbReference type="CDD" id="cd18787">
    <property type="entry name" value="SF2_C_DEAD"/>
    <property type="match status" value="1"/>
</dbReference>
<dbReference type="PROSITE" id="PS51194">
    <property type="entry name" value="HELICASE_CTER"/>
    <property type="match status" value="1"/>
</dbReference>
<evidence type="ECO:0000256" key="1">
    <source>
        <dbReference type="ARBA" id="ARBA00022741"/>
    </source>
</evidence>
<dbReference type="InterPro" id="IPR001650">
    <property type="entry name" value="Helicase_C-like"/>
</dbReference>
<dbReference type="GO" id="GO:0005524">
    <property type="term" value="F:ATP binding"/>
    <property type="evidence" value="ECO:0007669"/>
    <property type="project" value="UniProtKB-KW"/>
</dbReference>
<dbReference type="PROSITE" id="PS51195">
    <property type="entry name" value="Q_MOTIF"/>
    <property type="match status" value="1"/>
</dbReference>
<evidence type="ECO:0000259" key="9">
    <source>
        <dbReference type="PROSITE" id="PS51195"/>
    </source>
</evidence>
<feature type="domain" description="Helicase C-terminal" evidence="8">
    <location>
        <begin position="233"/>
        <end position="378"/>
    </location>
</feature>
<dbReference type="InterPro" id="IPR050079">
    <property type="entry name" value="DEAD_box_RNA_helicase"/>
</dbReference>
<comment type="caution">
    <text evidence="10">The sequence shown here is derived from an EMBL/GenBank/DDBJ whole genome shotgun (WGS) entry which is preliminary data.</text>
</comment>
<evidence type="ECO:0000259" key="7">
    <source>
        <dbReference type="PROSITE" id="PS51192"/>
    </source>
</evidence>
<gene>
    <name evidence="10" type="ORF">DN068_08235</name>
</gene>
<dbReference type="PROSITE" id="PS51192">
    <property type="entry name" value="HELICASE_ATP_BIND_1"/>
    <property type="match status" value="1"/>
</dbReference>
<proteinExistence type="inferred from homology"/>
<dbReference type="OrthoDB" id="634931at2"/>
<evidence type="ECO:0000256" key="2">
    <source>
        <dbReference type="ARBA" id="ARBA00022801"/>
    </source>
</evidence>
<reference evidence="10 11" key="1">
    <citation type="submission" date="2018-06" db="EMBL/GenBank/DDBJ databases">
        <title>Mucibacter soli gen. nov., sp. nov., a new member of the family Chitinophagaceae producing mucin.</title>
        <authorList>
            <person name="Kim M.-K."/>
            <person name="Park S."/>
            <person name="Kim T.-S."/>
            <person name="Joung Y."/>
            <person name="Han J.-H."/>
            <person name="Kim S.B."/>
        </authorList>
    </citation>
    <scope>NUCLEOTIDE SEQUENCE [LARGE SCALE GENOMIC DNA]</scope>
    <source>
        <strain evidence="10 11">R1-15</strain>
    </source>
</reference>
<dbReference type="SUPFAM" id="SSF52540">
    <property type="entry name" value="P-loop containing nucleoside triphosphate hydrolases"/>
    <property type="match status" value="1"/>
</dbReference>
<accession>A0A2W2BB18</accession>
<keyword evidence="2" id="KW-0378">Hydrolase</keyword>
<evidence type="ECO:0000256" key="5">
    <source>
        <dbReference type="ARBA" id="ARBA00038437"/>
    </source>
</evidence>
<dbReference type="InterPro" id="IPR014014">
    <property type="entry name" value="RNA_helicase_DEAD_Q_motif"/>
</dbReference>
<feature type="domain" description="DEAD-box RNA helicase Q" evidence="9">
    <location>
        <begin position="1"/>
        <end position="29"/>
    </location>
</feature>
<keyword evidence="1" id="KW-0547">Nucleotide-binding</keyword>
<dbReference type="InterPro" id="IPR014001">
    <property type="entry name" value="Helicase_ATP-bd"/>
</dbReference>
<protein>
    <submittedName>
        <fullName evidence="10">ATP-dependent helicase</fullName>
    </submittedName>
</protein>
<name>A0A2W2BB18_9BACT</name>
<evidence type="ECO:0000313" key="10">
    <source>
        <dbReference type="EMBL" id="PZF73369.1"/>
    </source>
</evidence>
<dbReference type="InterPro" id="IPR044742">
    <property type="entry name" value="DEAD/DEAH_RhlB"/>
</dbReference>
<keyword evidence="11" id="KW-1185">Reference proteome</keyword>
<dbReference type="GO" id="GO:0005829">
    <property type="term" value="C:cytosol"/>
    <property type="evidence" value="ECO:0007669"/>
    <property type="project" value="TreeGrafter"/>
</dbReference>
<dbReference type="CDD" id="cd00268">
    <property type="entry name" value="DEADc"/>
    <property type="match status" value="1"/>
</dbReference>
<dbReference type="GO" id="GO:0003676">
    <property type="term" value="F:nucleic acid binding"/>
    <property type="evidence" value="ECO:0007669"/>
    <property type="project" value="InterPro"/>
</dbReference>
<keyword evidence="4" id="KW-0067">ATP-binding</keyword>
<dbReference type="InterPro" id="IPR027417">
    <property type="entry name" value="P-loop_NTPase"/>
</dbReference>